<keyword evidence="3" id="KW-1185">Reference proteome</keyword>
<name>A0A1Q9CTI4_SYMMI</name>
<keyword evidence="1" id="KW-0812">Transmembrane</keyword>
<sequence>MSLAAYAAERAMVFDLVAQAQEKLFAVPGLPLLLVVLVPLLVGVVLGVQFQKCGAEARRVRNLQKLLVFLPRSGQKMAVFTSAYGDCFHVRRDCYGLRNAIPHRIAAKVPRLLSFGSRHETSSELCVLKVCSVLVEAGSIALKRRLDSKIFPEFRSSVVSGVFQWVVVERGHRCPGALVGVRIWVPDGDAKKTSRVAMRGYTDNQSNESLLRKAMFPSKLVLMELAEELSVKNCELQLQLQWMRRDLNQLANDLTNENFASFDPNFRIDLKGGAQDAPGST</sequence>
<comment type="caution">
    <text evidence="2">The sequence shown here is derived from an EMBL/GenBank/DDBJ whole genome shotgun (WGS) entry which is preliminary data.</text>
</comment>
<organism evidence="2 3">
    <name type="scientific">Symbiodinium microadriaticum</name>
    <name type="common">Dinoflagellate</name>
    <name type="synonym">Zooxanthella microadriatica</name>
    <dbReference type="NCBI Taxonomy" id="2951"/>
    <lineage>
        <taxon>Eukaryota</taxon>
        <taxon>Sar</taxon>
        <taxon>Alveolata</taxon>
        <taxon>Dinophyceae</taxon>
        <taxon>Suessiales</taxon>
        <taxon>Symbiodiniaceae</taxon>
        <taxon>Symbiodinium</taxon>
    </lineage>
</organism>
<evidence type="ECO:0000313" key="3">
    <source>
        <dbReference type="Proteomes" id="UP000186817"/>
    </source>
</evidence>
<keyword evidence="1" id="KW-0472">Membrane</keyword>
<evidence type="ECO:0000313" key="2">
    <source>
        <dbReference type="EMBL" id="OLP86248.1"/>
    </source>
</evidence>
<keyword evidence="1" id="KW-1133">Transmembrane helix</keyword>
<dbReference type="Proteomes" id="UP000186817">
    <property type="component" value="Unassembled WGS sequence"/>
</dbReference>
<evidence type="ECO:0000256" key="1">
    <source>
        <dbReference type="SAM" id="Phobius"/>
    </source>
</evidence>
<proteinExistence type="predicted"/>
<accession>A0A1Q9CTI4</accession>
<dbReference type="EMBL" id="LSRX01000926">
    <property type="protein sequence ID" value="OLP86248.1"/>
    <property type="molecule type" value="Genomic_DNA"/>
</dbReference>
<feature type="transmembrane region" description="Helical" evidence="1">
    <location>
        <begin position="30"/>
        <end position="50"/>
    </location>
</feature>
<protein>
    <submittedName>
        <fullName evidence="2">Uncharacterized protein</fullName>
    </submittedName>
</protein>
<dbReference type="OrthoDB" id="443798at2759"/>
<gene>
    <name evidence="2" type="ORF">AK812_SmicGene32659</name>
</gene>
<reference evidence="2 3" key="1">
    <citation type="submission" date="2016-02" db="EMBL/GenBank/DDBJ databases">
        <title>Genome analysis of coral dinoflagellate symbionts highlights evolutionary adaptations to a symbiotic lifestyle.</title>
        <authorList>
            <person name="Aranda M."/>
            <person name="Li Y."/>
            <person name="Liew Y.J."/>
            <person name="Baumgarten S."/>
            <person name="Simakov O."/>
            <person name="Wilson M."/>
            <person name="Piel J."/>
            <person name="Ashoor H."/>
            <person name="Bougouffa S."/>
            <person name="Bajic V.B."/>
            <person name="Ryu T."/>
            <person name="Ravasi T."/>
            <person name="Bayer T."/>
            <person name="Micklem G."/>
            <person name="Kim H."/>
            <person name="Bhak J."/>
            <person name="Lajeunesse T.C."/>
            <person name="Voolstra C.R."/>
        </authorList>
    </citation>
    <scope>NUCLEOTIDE SEQUENCE [LARGE SCALE GENOMIC DNA]</scope>
    <source>
        <strain evidence="2 3">CCMP2467</strain>
    </source>
</reference>
<dbReference type="AlphaFoldDB" id="A0A1Q9CTI4"/>